<sequence length="35" mass="3999">MSNFMSGAEFDMSKHFKVLTSDNQYKAIVEGENNE</sequence>
<organism evidence="1">
    <name type="scientific">Siphoviridae sp. ct2hZ16</name>
    <dbReference type="NCBI Taxonomy" id="2826276"/>
    <lineage>
        <taxon>Viruses</taxon>
        <taxon>Duplodnaviria</taxon>
        <taxon>Heunggongvirae</taxon>
        <taxon>Uroviricota</taxon>
        <taxon>Caudoviricetes</taxon>
    </lineage>
</organism>
<dbReference type="EMBL" id="BK015739">
    <property type="protein sequence ID" value="DAE22811.1"/>
    <property type="molecule type" value="Genomic_DNA"/>
</dbReference>
<accession>A0A8S5QVC8</accession>
<name>A0A8S5QVC8_9CAUD</name>
<evidence type="ECO:0000313" key="1">
    <source>
        <dbReference type="EMBL" id="DAE22811.1"/>
    </source>
</evidence>
<protein>
    <submittedName>
        <fullName evidence="1">Uncharacterized protein</fullName>
    </submittedName>
</protein>
<reference evidence="1" key="1">
    <citation type="journal article" date="2021" name="Proc. Natl. Acad. Sci. U.S.A.">
        <title>A Catalog of Tens of Thousands of Viruses from Human Metagenomes Reveals Hidden Associations with Chronic Diseases.</title>
        <authorList>
            <person name="Tisza M.J."/>
            <person name="Buck C.B."/>
        </authorList>
    </citation>
    <scope>NUCLEOTIDE SEQUENCE</scope>
    <source>
        <strain evidence="1">Ct2hZ16</strain>
    </source>
</reference>
<proteinExistence type="predicted"/>